<proteinExistence type="predicted"/>
<keyword evidence="2" id="KW-1185">Reference proteome</keyword>
<dbReference type="AlphaFoldDB" id="A0AAP0HZM9"/>
<dbReference type="EMBL" id="JBBNAE010000008">
    <property type="protein sequence ID" value="KAK9102481.1"/>
    <property type="molecule type" value="Genomic_DNA"/>
</dbReference>
<evidence type="ECO:0000313" key="2">
    <source>
        <dbReference type="Proteomes" id="UP001417504"/>
    </source>
</evidence>
<reference evidence="1 2" key="1">
    <citation type="submission" date="2024-01" db="EMBL/GenBank/DDBJ databases">
        <title>Genome assemblies of Stephania.</title>
        <authorList>
            <person name="Yang L."/>
        </authorList>
    </citation>
    <scope>NUCLEOTIDE SEQUENCE [LARGE SCALE GENOMIC DNA]</scope>
    <source>
        <strain evidence="1">QJT</strain>
        <tissue evidence="1">Leaf</tissue>
    </source>
</reference>
<protein>
    <submittedName>
        <fullName evidence="1">Uncharacterized protein</fullName>
    </submittedName>
</protein>
<dbReference type="Proteomes" id="UP001417504">
    <property type="component" value="Unassembled WGS sequence"/>
</dbReference>
<comment type="caution">
    <text evidence="1">The sequence shown here is derived from an EMBL/GenBank/DDBJ whole genome shotgun (WGS) entry which is preliminary data.</text>
</comment>
<evidence type="ECO:0000313" key="1">
    <source>
        <dbReference type="EMBL" id="KAK9102481.1"/>
    </source>
</evidence>
<accession>A0AAP0HZM9</accession>
<gene>
    <name evidence="1" type="ORF">Sjap_019735</name>
</gene>
<organism evidence="1 2">
    <name type="scientific">Stephania japonica</name>
    <dbReference type="NCBI Taxonomy" id="461633"/>
    <lineage>
        <taxon>Eukaryota</taxon>
        <taxon>Viridiplantae</taxon>
        <taxon>Streptophyta</taxon>
        <taxon>Embryophyta</taxon>
        <taxon>Tracheophyta</taxon>
        <taxon>Spermatophyta</taxon>
        <taxon>Magnoliopsida</taxon>
        <taxon>Ranunculales</taxon>
        <taxon>Menispermaceae</taxon>
        <taxon>Menispermoideae</taxon>
        <taxon>Cissampelideae</taxon>
        <taxon>Stephania</taxon>
    </lineage>
</organism>
<sequence length="178" mass="19800">MKSAWDFAGRVRFECSSIEWSDFEGHVTNLDDPYVQPNSTTETAVVVDQLSQRVPEESGTTLFKSSLAMQRQRTGRLKLSDLEAYFHLPVEVAAKKLGTQKPHQLQCSQAIHAPIEGDLRVEVVMDDTNQRTEIASSVYIPCSNIRAAVCDGGWYLGGVPIGGEWRRLPPSSSTPEQY</sequence>
<name>A0AAP0HZM9_9MAGN</name>